<dbReference type="EMBL" id="VXIS01000632">
    <property type="protein sequence ID" value="KAA8892691.1"/>
    <property type="molecule type" value="Genomic_DNA"/>
</dbReference>
<proteinExistence type="predicted"/>
<dbReference type="InParanoid" id="A0A5J5EBU6"/>
<organism evidence="2 3">
    <name type="scientific">Sphaerosporella brunnea</name>
    <dbReference type="NCBI Taxonomy" id="1250544"/>
    <lineage>
        <taxon>Eukaryota</taxon>
        <taxon>Fungi</taxon>
        <taxon>Dikarya</taxon>
        <taxon>Ascomycota</taxon>
        <taxon>Pezizomycotina</taxon>
        <taxon>Pezizomycetes</taxon>
        <taxon>Pezizales</taxon>
        <taxon>Pyronemataceae</taxon>
        <taxon>Sphaerosporella</taxon>
    </lineage>
</organism>
<dbReference type="Proteomes" id="UP000326924">
    <property type="component" value="Unassembled WGS sequence"/>
</dbReference>
<keyword evidence="3" id="KW-1185">Reference proteome</keyword>
<dbReference type="AlphaFoldDB" id="A0A5J5EBU6"/>
<comment type="caution">
    <text evidence="2">The sequence shown here is derived from an EMBL/GenBank/DDBJ whole genome shotgun (WGS) entry which is preliminary data.</text>
</comment>
<name>A0A5J5EBU6_9PEZI</name>
<keyword evidence="1" id="KW-1133">Transmembrane helix</keyword>
<sequence length="174" mass="19739">MFSNSMFPNPMRRLPRRVLLRTLLTGTLCGPPAVLAVTLLDYTLHAVATHNKLPEEESPAVFAFTMAFSMLLGASRAWLVHYDVTGMFEVRLAWVLFILQFGGWCGDRLFGDEKRPTFRERAWTFVLTNVFFFGVAFAANRCVEKYTWEYETIQDEECGVESCGRDGDGDGECV</sequence>
<reference evidence="2 3" key="1">
    <citation type="submission" date="2019-09" db="EMBL/GenBank/DDBJ databases">
        <title>Draft genome of the ectomycorrhizal ascomycete Sphaerosporella brunnea.</title>
        <authorList>
            <consortium name="DOE Joint Genome Institute"/>
            <person name="Benucci G.M."/>
            <person name="Marozzi G."/>
            <person name="Antonielli L."/>
            <person name="Sanchez S."/>
            <person name="Marco P."/>
            <person name="Wang X."/>
            <person name="Falini L.B."/>
            <person name="Barry K."/>
            <person name="Haridas S."/>
            <person name="Lipzen A."/>
            <person name="Labutti K."/>
            <person name="Grigoriev I.V."/>
            <person name="Murat C."/>
            <person name="Martin F."/>
            <person name="Albertini E."/>
            <person name="Donnini D."/>
            <person name="Bonito G."/>
        </authorList>
    </citation>
    <scope>NUCLEOTIDE SEQUENCE [LARGE SCALE GENOMIC DNA]</scope>
    <source>
        <strain evidence="2 3">Sb_GMNB300</strain>
    </source>
</reference>
<evidence type="ECO:0000313" key="3">
    <source>
        <dbReference type="Proteomes" id="UP000326924"/>
    </source>
</evidence>
<feature type="transmembrane region" description="Helical" evidence="1">
    <location>
        <begin position="60"/>
        <end position="80"/>
    </location>
</feature>
<feature type="transmembrane region" description="Helical" evidence="1">
    <location>
        <begin position="122"/>
        <end position="139"/>
    </location>
</feature>
<keyword evidence="1" id="KW-0472">Membrane</keyword>
<feature type="transmembrane region" description="Helical" evidence="1">
    <location>
        <begin position="92"/>
        <end position="110"/>
    </location>
</feature>
<keyword evidence="1" id="KW-0812">Transmembrane</keyword>
<evidence type="ECO:0000313" key="2">
    <source>
        <dbReference type="EMBL" id="KAA8892691.1"/>
    </source>
</evidence>
<gene>
    <name evidence="2" type="ORF">FN846DRAFT_982425</name>
</gene>
<protein>
    <submittedName>
        <fullName evidence="2">Uncharacterized protein</fullName>
    </submittedName>
</protein>
<evidence type="ECO:0000256" key="1">
    <source>
        <dbReference type="SAM" id="Phobius"/>
    </source>
</evidence>
<accession>A0A5J5EBU6</accession>